<dbReference type="OrthoDB" id="9804217at2"/>
<evidence type="ECO:0000256" key="4">
    <source>
        <dbReference type="ARBA" id="ARBA00022605"/>
    </source>
</evidence>
<evidence type="ECO:0000313" key="12">
    <source>
        <dbReference type="Proteomes" id="UP000308230"/>
    </source>
</evidence>
<proteinExistence type="inferred from homology"/>
<dbReference type="Gene3D" id="3.20.20.70">
    <property type="entry name" value="Aldolase class I"/>
    <property type="match status" value="1"/>
</dbReference>
<keyword evidence="4 9" id="KW-0028">Amino-acid biosynthesis</keyword>
<dbReference type="GO" id="GO:0004425">
    <property type="term" value="F:indole-3-glycerol-phosphate synthase activity"/>
    <property type="evidence" value="ECO:0007669"/>
    <property type="project" value="UniProtKB-UniRule"/>
</dbReference>
<gene>
    <name evidence="9 11" type="primary">trpC</name>
    <name evidence="11" type="ORF">FCL54_18110</name>
</gene>
<dbReference type="InterPro" id="IPR045186">
    <property type="entry name" value="Indole-3-glycerol_P_synth"/>
</dbReference>
<comment type="catalytic activity">
    <reaction evidence="1 9">
        <text>1-(2-carboxyphenylamino)-1-deoxy-D-ribulose 5-phosphate + H(+) = (1S,2R)-1-C-(indol-3-yl)glycerol 3-phosphate + CO2 + H2O</text>
        <dbReference type="Rhea" id="RHEA:23476"/>
        <dbReference type="ChEBI" id="CHEBI:15377"/>
        <dbReference type="ChEBI" id="CHEBI:15378"/>
        <dbReference type="ChEBI" id="CHEBI:16526"/>
        <dbReference type="ChEBI" id="CHEBI:58613"/>
        <dbReference type="ChEBI" id="CHEBI:58866"/>
        <dbReference type="EC" id="4.1.1.48"/>
    </reaction>
</comment>
<dbReference type="InterPro" id="IPR001468">
    <property type="entry name" value="Indole-3-GlycerolPSynthase_CS"/>
</dbReference>
<dbReference type="PANTHER" id="PTHR22854:SF2">
    <property type="entry name" value="INDOLE-3-GLYCEROL-PHOSPHATE SYNTHASE"/>
    <property type="match status" value="1"/>
</dbReference>
<dbReference type="NCBIfam" id="NF001375">
    <property type="entry name" value="PRK00278.2-2"/>
    <property type="match status" value="1"/>
</dbReference>
<reference evidence="11 12" key="1">
    <citation type="submission" date="2019-04" db="EMBL/GenBank/DDBJ databases">
        <title>Bacillus caeni sp. nov., a bacterium isolated from mangrove sediment.</title>
        <authorList>
            <person name="Huang H."/>
            <person name="Mo K."/>
            <person name="Hu Y."/>
        </authorList>
    </citation>
    <scope>NUCLEOTIDE SEQUENCE [LARGE SCALE GENOMIC DNA]</scope>
    <source>
        <strain evidence="11 12">HB172195</strain>
    </source>
</reference>
<dbReference type="EMBL" id="SWLG01000015">
    <property type="protein sequence ID" value="TLS35909.1"/>
    <property type="molecule type" value="Genomic_DNA"/>
</dbReference>
<dbReference type="AlphaFoldDB" id="A0A5R9EZL8"/>
<feature type="domain" description="Indole-3-glycerol phosphate synthase" evidence="10">
    <location>
        <begin position="6"/>
        <end position="246"/>
    </location>
</feature>
<protein>
    <recommendedName>
        <fullName evidence="9">Indole-3-glycerol phosphate synthase</fullName>
        <shortName evidence="9">IGPS</shortName>
        <ecNumber evidence="9">4.1.1.48</ecNumber>
    </recommendedName>
</protein>
<keyword evidence="12" id="KW-1185">Reference proteome</keyword>
<dbReference type="Proteomes" id="UP000308230">
    <property type="component" value="Unassembled WGS sequence"/>
</dbReference>
<comment type="pathway">
    <text evidence="2 9">Amino-acid biosynthesis; L-tryptophan biosynthesis; L-tryptophan from chorismate: step 4/5.</text>
</comment>
<keyword evidence="7 9" id="KW-0057">Aromatic amino acid biosynthesis</keyword>
<dbReference type="CDD" id="cd00331">
    <property type="entry name" value="IGPS"/>
    <property type="match status" value="1"/>
</dbReference>
<dbReference type="NCBIfam" id="NF001377">
    <property type="entry name" value="PRK00278.2-4"/>
    <property type="match status" value="1"/>
</dbReference>
<evidence type="ECO:0000256" key="7">
    <source>
        <dbReference type="ARBA" id="ARBA00023141"/>
    </source>
</evidence>
<comment type="similarity">
    <text evidence="3 9">Belongs to the TrpC family.</text>
</comment>
<evidence type="ECO:0000259" key="10">
    <source>
        <dbReference type="Pfam" id="PF00218"/>
    </source>
</evidence>
<evidence type="ECO:0000256" key="8">
    <source>
        <dbReference type="ARBA" id="ARBA00023239"/>
    </source>
</evidence>
<dbReference type="UniPathway" id="UPA00035">
    <property type="reaction ID" value="UER00043"/>
</dbReference>
<keyword evidence="6 9" id="KW-0822">Tryptophan biosynthesis</keyword>
<evidence type="ECO:0000313" key="11">
    <source>
        <dbReference type="EMBL" id="TLS35909.1"/>
    </source>
</evidence>
<organism evidence="11 12">
    <name type="scientific">Exobacillus caeni</name>
    <dbReference type="NCBI Taxonomy" id="2574798"/>
    <lineage>
        <taxon>Bacteria</taxon>
        <taxon>Bacillati</taxon>
        <taxon>Bacillota</taxon>
        <taxon>Bacilli</taxon>
        <taxon>Bacillales</taxon>
        <taxon>Guptibacillaceae</taxon>
        <taxon>Exobacillus</taxon>
    </lineage>
</organism>
<dbReference type="Pfam" id="PF00218">
    <property type="entry name" value="IGPS"/>
    <property type="match status" value="1"/>
</dbReference>
<evidence type="ECO:0000256" key="6">
    <source>
        <dbReference type="ARBA" id="ARBA00022822"/>
    </source>
</evidence>
<dbReference type="HAMAP" id="MF_00134_B">
    <property type="entry name" value="IGPS_B"/>
    <property type="match status" value="1"/>
</dbReference>
<keyword evidence="5 9" id="KW-0210">Decarboxylase</keyword>
<dbReference type="RefSeq" id="WP_138128345.1">
    <property type="nucleotide sequence ID" value="NZ_SWLG01000015.1"/>
</dbReference>
<dbReference type="SUPFAM" id="SSF51366">
    <property type="entry name" value="Ribulose-phoshate binding barrel"/>
    <property type="match status" value="1"/>
</dbReference>
<dbReference type="GO" id="GO:0000162">
    <property type="term" value="P:L-tryptophan biosynthetic process"/>
    <property type="evidence" value="ECO:0007669"/>
    <property type="project" value="UniProtKB-UniRule"/>
</dbReference>
<sequence length="255" mass="28466">MLNKIVETKRQELQQLTLPEENNVERFSLYKALRSPNRPVGLIAEVKKASPSKGVINDAIDPVEIAREYEEARADAISVLTDETYFKGNRQFLIDIKKSVRIPVLRKDFIIDEKQIEESKRIGADAILLIVAVLGAEKTEEFYNKAEELGLECLVEVHSEQELSTLLERFTPRLIGVNNRDLATFQTSVENTGKLAKKIPPQCLFISESGIHSSRDMEKVKSFGANGVLVGESLMRAETPAKGIASLYGEVTVGY</sequence>
<comment type="caution">
    <text evidence="11">The sequence shown here is derived from an EMBL/GenBank/DDBJ whole genome shotgun (WGS) entry which is preliminary data.</text>
</comment>
<dbReference type="InterPro" id="IPR013798">
    <property type="entry name" value="Indole-3-glycerol_P_synth_dom"/>
</dbReference>
<dbReference type="PANTHER" id="PTHR22854">
    <property type="entry name" value="TRYPTOPHAN BIOSYNTHESIS PROTEIN"/>
    <property type="match status" value="1"/>
</dbReference>
<keyword evidence="8 9" id="KW-0456">Lyase</keyword>
<dbReference type="FunFam" id="3.20.20.70:FF:000024">
    <property type="entry name" value="Indole-3-glycerol phosphate synthase"/>
    <property type="match status" value="1"/>
</dbReference>
<dbReference type="InterPro" id="IPR011060">
    <property type="entry name" value="RibuloseP-bd_barrel"/>
</dbReference>
<name>A0A5R9EZL8_9BACL</name>
<accession>A0A5R9EZL8</accession>
<evidence type="ECO:0000256" key="2">
    <source>
        <dbReference type="ARBA" id="ARBA00004696"/>
    </source>
</evidence>
<evidence type="ECO:0000256" key="3">
    <source>
        <dbReference type="ARBA" id="ARBA00008737"/>
    </source>
</evidence>
<evidence type="ECO:0000256" key="1">
    <source>
        <dbReference type="ARBA" id="ARBA00001633"/>
    </source>
</evidence>
<dbReference type="InterPro" id="IPR013785">
    <property type="entry name" value="Aldolase_TIM"/>
</dbReference>
<evidence type="ECO:0000256" key="9">
    <source>
        <dbReference type="HAMAP-Rule" id="MF_00134"/>
    </source>
</evidence>
<dbReference type="PROSITE" id="PS00614">
    <property type="entry name" value="IGPS"/>
    <property type="match status" value="1"/>
</dbReference>
<evidence type="ECO:0000256" key="5">
    <source>
        <dbReference type="ARBA" id="ARBA00022793"/>
    </source>
</evidence>
<dbReference type="HAMAP" id="MF_00134_A">
    <property type="entry name" value="IGPS_A"/>
    <property type="match status" value="1"/>
</dbReference>
<dbReference type="GO" id="GO:0004640">
    <property type="term" value="F:phosphoribosylanthranilate isomerase activity"/>
    <property type="evidence" value="ECO:0007669"/>
    <property type="project" value="TreeGrafter"/>
</dbReference>
<dbReference type="EC" id="4.1.1.48" evidence="9"/>